<sequence>MSDFLSYLINGLAVGCGFALIGSGLVAIHRVTRVVNFAQAMFAVVAGLSASSFLEAGLPHGVAEIAAVAVAVGAGLLVGLLAIGRPGTSPLSSLIITLGIGILAYAVEVMIWGDQPRSFPGLRGSFTIAGATVQKQYLLVIAVTAVTFAALALFFGRTYAGKGLTACASNPYAARIVGIDVRRMGLLAFGLGGALGGIAGVLVTPLQPISFDSDVTLIVNGFAAAVFGGLLRPGAALAGGLVLGVAEAMVAGYGKASYQIEVALGLMLAIMIWQAVRTPALQEETP</sequence>
<dbReference type="Proteomes" id="UP001501231">
    <property type="component" value="Unassembled WGS sequence"/>
</dbReference>
<feature type="transmembrane region" description="Helical" evidence="9">
    <location>
        <begin position="185"/>
        <end position="206"/>
    </location>
</feature>
<evidence type="ECO:0000256" key="9">
    <source>
        <dbReference type="SAM" id="Phobius"/>
    </source>
</evidence>
<keyword evidence="4 9" id="KW-0812">Transmembrane</keyword>
<keyword evidence="7 9" id="KW-0472">Membrane</keyword>
<gene>
    <name evidence="10" type="ORF">GCM10010191_08880</name>
</gene>
<feature type="transmembrane region" description="Helical" evidence="9">
    <location>
        <begin position="6"/>
        <end position="27"/>
    </location>
</feature>
<dbReference type="PANTHER" id="PTHR11795:SF450">
    <property type="entry name" value="ABC TRANSPORTER PERMEASE PROTEIN"/>
    <property type="match status" value="1"/>
</dbReference>
<organism evidence="10 11">
    <name type="scientific">Actinomadura vinacea</name>
    <dbReference type="NCBI Taxonomy" id="115336"/>
    <lineage>
        <taxon>Bacteria</taxon>
        <taxon>Bacillati</taxon>
        <taxon>Actinomycetota</taxon>
        <taxon>Actinomycetes</taxon>
        <taxon>Streptosporangiales</taxon>
        <taxon>Thermomonosporaceae</taxon>
        <taxon>Actinomadura</taxon>
    </lineage>
</organism>
<feature type="transmembrane region" description="Helical" evidence="9">
    <location>
        <begin position="65"/>
        <end position="84"/>
    </location>
</feature>
<comment type="subcellular location">
    <subcellularLocation>
        <location evidence="1">Cell membrane</location>
        <topology evidence="1">Multi-pass membrane protein</topology>
    </subcellularLocation>
</comment>
<comment type="similarity">
    <text evidence="8">Belongs to the binding-protein-dependent transport system permease family. LivHM subfamily.</text>
</comment>
<name>A0ABP5VHM8_9ACTN</name>
<proteinExistence type="inferred from homology"/>
<evidence type="ECO:0000256" key="2">
    <source>
        <dbReference type="ARBA" id="ARBA00022448"/>
    </source>
</evidence>
<feature type="transmembrane region" description="Helical" evidence="9">
    <location>
        <begin position="258"/>
        <end position="276"/>
    </location>
</feature>
<evidence type="ECO:0000256" key="3">
    <source>
        <dbReference type="ARBA" id="ARBA00022475"/>
    </source>
</evidence>
<feature type="transmembrane region" description="Helical" evidence="9">
    <location>
        <begin position="218"/>
        <end position="246"/>
    </location>
</feature>
<dbReference type="PANTHER" id="PTHR11795">
    <property type="entry name" value="BRANCHED-CHAIN AMINO ACID TRANSPORT SYSTEM PERMEASE PROTEIN LIVH"/>
    <property type="match status" value="1"/>
</dbReference>
<keyword evidence="2" id="KW-0813">Transport</keyword>
<feature type="transmembrane region" description="Helical" evidence="9">
    <location>
        <begin position="91"/>
        <end position="113"/>
    </location>
</feature>
<evidence type="ECO:0000256" key="5">
    <source>
        <dbReference type="ARBA" id="ARBA00022970"/>
    </source>
</evidence>
<dbReference type="Pfam" id="PF02653">
    <property type="entry name" value="BPD_transp_2"/>
    <property type="match status" value="1"/>
</dbReference>
<keyword evidence="11" id="KW-1185">Reference proteome</keyword>
<evidence type="ECO:0000256" key="1">
    <source>
        <dbReference type="ARBA" id="ARBA00004651"/>
    </source>
</evidence>
<dbReference type="InterPro" id="IPR052157">
    <property type="entry name" value="BCAA_transport_permease"/>
</dbReference>
<evidence type="ECO:0000256" key="8">
    <source>
        <dbReference type="ARBA" id="ARBA00037998"/>
    </source>
</evidence>
<evidence type="ECO:0000256" key="4">
    <source>
        <dbReference type="ARBA" id="ARBA00022692"/>
    </source>
</evidence>
<feature type="transmembrane region" description="Helical" evidence="9">
    <location>
        <begin position="34"/>
        <end position="53"/>
    </location>
</feature>
<reference evidence="11" key="1">
    <citation type="journal article" date="2019" name="Int. J. Syst. Evol. Microbiol.">
        <title>The Global Catalogue of Microorganisms (GCM) 10K type strain sequencing project: providing services to taxonomists for standard genome sequencing and annotation.</title>
        <authorList>
            <consortium name="The Broad Institute Genomics Platform"/>
            <consortium name="The Broad Institute Genome Sequencing Center for Infectious Disease"/>
            <person name="Wu L."/>
            <person name="Ma J."/>
        </authorList>
    </citation>
    <scope>NUCLEOTIDE SEQUENCE [LARGE SCALE GENOMIC DNA]</scope>
    <source>
        <strain evidence="11">JCM 3325</strain>
    </source>
</reference>
<evidence type="ECO:0000256" key="7">
    <source>
        <dbReference type="ARBA" id="ARBA00023136"/>
    </source>
</evidence>
<evidence type="ECO:0000313" key="10">
    <source>
        <dbReference type="EMBL" id="GAA2403461.1"/>
    </source>
</evidence>
<protein>
    <submittedName>
        <fullName evidence="10">Branched-chain amino acid ABC transporter permease</fullName>
    </submittedName>
</protein>
<evidence type="ECO:0000256" key="6">
    <source>
        <dbReference type="ARBA" id="ARBA00022989"/>
    </source>
</evidence>
<comment type="caution">
    <text evidence="10">The sequence shown here is derived from an EMBL/GenBank/DDBJ whole genome shotgun (WGS) entry which is preliminary data.</text>
</comment>
<evidence type="ECO:0000313" key="11">
    <source>
        <dbReference type="Proteomes" id="UP001501231"/>
    </source>
</evidence>
<dbReference type="InterPro" id="IPR001851">
    <property type="entry name" value="ABC_transp_permease"/>
</dbReference>
<keyword evidence="6 9" id="KW-1133">Transmembrane helix</keyword>
<keyword evidence="3" id="KW-1003">Cell membrane</keyword>
<keyword evidence="5" id="KW-0029">Amino-acid transport</keyword>
<feature type="transmembrane region" description="Helical" evidence="9">
    <location>
        <begin position="137"/>
        <end position="155"/>
    </location>
</feature>
<accession>A0ABP5VHM8</accession>
<dbReference type="EMBL" id="BAAARW010000002">
    <property type="protein sequence ID" value="GAA2403461.1"/>
    <property type="molecule type" value="Genomic_DNA"/>
</dbReference>
<dbReference type="RefSeq" id="WP_344587121.1">
    <property type="nucleotide sequence ID" value="NZ_BAAARW010000002.1"/>
</dbReference>
<dbReference type="CDD" id="cd06582">
    <property type="entry name" value="TM_PBP1_LivH_like"/>
    <property type="match status" value="1"/>
</dbReference>